<feature type="compositionally biased region" description="Basic residues" evidence="1">
    <location>
        <begin position="119"/>
        <end position="128"/>
    </location>
</feature>
<keyword evidence="2" id="KW-0812">Transmembrane</keyword>
<comment type="caution">
    <text evidence="3">The sequence shown here is derived from an EMBL/GenBank/DDBJ whole genome shotgun (WGS) entry which is preliminary data.</text>
</comment>
<organism evidence="3 4">
    <name type="scientific">Streptomyces bikiniensis</name>
    <dbReference type="NCBI Taxonomy" id="1896"/>
    <lineage>
        <taxon>Bacteria</taxon>
        <taxon>Bacillati</taxon>
        <taxon>Actinomycetota</taxon>
        <taxon>Actinomycetes</taxon>
        <taxon>Kitasatosporales</taxon>
        <taxon>Streptomycetaceae</taxon>
        <taxon>Streptomyces</taxon>
    </lineage>
</organism>
<feature type="transmembrane region" description="Helical" evidence="2">
    <location>
        <begin position="53"/>
        <end position="71"/>
    </location>
</feature>
<evidence type="ECO:0000313" key="4">
    <source>
        <dbReference type="Proteomes" id="UP001614391"/>
    </source>
</evidence>
<proteinExistence type="predicted"/>
<accession>A0ABW8CNB3</accession>
<name>A0ABW8CNB3_STRBI</name>
<dbReference type="EMBL" id="JBITYT010000002">
    <property type="protein sequence ID" value="MFI9119013.1"/>
    <property type="molecule type" value="Genomic_DNA"/>
</dbReference>
<evidence type="ECO:0000313" key="3">
    <source>
        <dbReference type="EMBL" id="MFI9119013.1"/>
    </source>
</evidence>
<dbReference type="Proteomes" id="UP001614391">
    <property type="component" value="Unassembled WGS sequence"/>
</dbReference>
<reference evidence="3 4" key="1">
    <citation type="submission" date="2024-10" db="EMBL/GenBank/DDBJ databases">
        <title>The Natural Products Discovery Center: Release of the First 8490 Sequenced Strains for Exploring Actinobacteria Biosynthetic Diversity.</title>
        <authorList>
            <person name="Kalkreuter E."/>
            <person name="Kautsar S.A."/>
            <person name="Yang D."/>
            <person name="Bader C.D."/>
            <person name="Teijaro C.N."/>
            <person name="Fluegel L."/>
            <person name="Davis C.M."/>
            <person name="Simpson J.R."/>
            <person name="Lauterbach L."/>
            <person name="Steele A.D."/>
            <person name="Gui C."/>
            <person name="Meng S."/>
            <person name="Li G."/>
            <person name="Viehrig K."/>
            <person name="Ye F."/>
            <person name="Su P."/>
            <person name="Kiefer A.F."/>
            <person name="Nichols A."/>
            <person name="Cepeda A.J."/>
            <person name="Yan W."/>
            <person name="Fan B."/>
            <person name="Jiang Y."/>
            <person name="Adhikari A."/>
            <person name="Zheng C.-J."/>
            <person name="Schuster L."/>
            <person name="Cowan T.M."/>
            <person name="Smanski M.J."/>
            <person name="Chevrette M.G."/>
            <person name="De Carvalho L.P.S."/>
            <person name="Shen B."/>
        </authorList>
    </citation>
    <scope>NUCLEOTIDE SEQUENCE [LARGE SCALE GENOMIC DNA]</scope>
    <source>
        <strain evidence="3 4">NPDC053346</strain>
    </source>
</reference>
<protein>
    <submittedName>
        <fullName evidence="3">DUF6251 family protein</fullName>
    </submittedName>
</protein>
<evidence type="ECO:0000256" key="1">
    <source>
        <dbReference type="SAM" id="MobiDB-lite"/>
    </source>
</evidence>
<keyword evidence="4" id="KW-1185">Reference proteome</keyword>
<gene>
    <name evidence="3" type="ORF">ACIGW0_06330</name>
</gene>
<dbReference type="Pfam" id="PF19764">
    <property type="entry name" value="DUF6251"/>
    <property type="match status" value="1"/>
</dbReference>
<feature type="transmembrane region" description="Helical" evidence="2">
    <location>
        <begin position="77"/>
        <end position="100"/>
    </location>
</feature>
<evidence type="ECO:0000256" key="2">
    <source>
        <dbReference type="SAM" id="Phobius"/>
    </source>
</evidence>
<keyword evidence="2" id="KW-0472">Membrane</keyword>
<dbReference type="RefSeq" id="WP_399611554.1">
    <property type="nucleotide sequence ID" value="NZ_JBITYT010000002.1"/>
</dbReference>
<feature type="region of interest" description="Disordered" evidence="1">
    <location>
        <begin position="109"/>
        <end position="128"/>
    </location>
</feature>
<dbReference type="InterPro" id="IPR046218">
    <property type="entry name" value="DUF6251"/>
</dbReference>
<keyword evidence="2" id="KW-1133">Transmembrane helix</keyword>
<sequence length="128" mass="13126">MNHLPEPAPVVRLPDGTYTYADQLPAPIQPTAAPQVVHQHIHQAPPDRTVQRIALGSGIGAGSVAAGVYFGPLLVGALTAIAANLALLAFLAAILTWGVVSVVKSIGSPEGQAAAKSIGKARRGRKAR</sequence>